<dbReference type="Proteomes" id="UP001059041">
    <property type="component" value="Unassembled WGS sequence"/>
</dbReference>
<feature type="domain" description="B30.2/SPRY" evidence="2">
    <location>
        <begin position="49"/>
        <end position="247"/>
    </location>
</feature>
<dbReference type="InterPro" id="IPR003879">
    <property type="entry name" value="Butyrophylin_SPRY"/>
</dbReference>
<dbReference type="PANTHER" id="PTHR24103">
    <property type="entry name" value="E3 UBIQUITIN-PROTEIN LIGASE TRIM"/>
    <property type="match status" value="1"/>
</dbReference>
<dbReference type="PRINTS" id="PR01407">
    <property type="entry name" value="BUTYPHLNCDUF"/>
</dbReference>
<dbReference type="InterPro" id="IPR006574">
    <property type="entry name" value="PRY"/>
</dbReference>
<feature type="transmembrane region" description="Helical" evidence="1">
    <location>
        <begin position="12"/>
        <end position="29"/>
    </location>
</feature>
<gene>
    <name evidence="3" type="ORF">IRJ41_008490</name>
</gene>
<dbReference type="InterPro" id="IPR043136">
    <property type="entry name" value="B30.2/SPRY_sf"/>
</dbReference>
<organism evidence="3 4">
    <name type="scientific">Triplophysa rosa</name>
    <name type="common">Cave loach</name>
    <dbReference type="NCBI Taxonomy" id="992332"/>
    <lineage>
        <taxon>Eukaryota</taxon>
        <taxon>Metazoa</taxon>
        <taxon>Chordata</taxon>
        <taxon>Craniata</taxon>
        <taxon>Vertebrata</taxon>
        <taxon>Euteleostomi</taxon>
        <taxon>Actinopterygii</taxon>
        <taxon>Neopterygii</taxon>
        <taxon>Teleostei</taxon>
        <taxon>Ostariophysi</taxon>
        <taxon>Cypriniformes</taxon>
        <taxon>Nemacheilidae</taxon>
        <taxon>Triplophysa</taxon>
    </lineage>
</organism>
<dbReference type="Pfam" id="PF13765">
    <property type="entry name" value="PRY"/>
    <property type="match status" value="1"/>
</dbReference>
<keyword evidence="1" id="KW-0812">Transmembrane</keyword>
<dbReference type="InterPro" id="IPR001870">
    <property type="entry name" value="B30.2/SPRY"/>
</dbReference>
<dbReference type="Pfam" id="PF00622">
    <property type="entry name" value="SPRY"/>
    <property type="match status" value="1"/>
</dbReference>
<dbReference type="PROSITE" id="PS50188">
    <property type="entry name" value="B302_SPRY"/>
    <property type="match status" value="1"/>
</dbReference>
<dbReference type="EMBL" id="JAFHDT010000193">
    <property type="protein sequence ID" value="KAI7790257.1"/>
    <property type="molecule type" value="Genomic_DNA"/>
</dbReference>
<dbReference type="OrthoDB" id="10055806at2759"/>
<accession>A0A9W7T3Y8</accession>
<evidence type="ECO:0000313" key="4">
    <source>
        <dbReference type="Proteomes" id="UP001059041"/>
    </source>
</evidence>
<protein>
    <submittedName>
        <fullName evidence="3">Butyrophilin subfamily 1 member A1-like</fullName>
    </submittedName>
</protein>
<dbReference type="SUPFAM" id="SSF49899">
    <property type="entry name" value="Concanavalin A-like lectins/glucanases"/>
    <property type="match status" value="1"/>
</dbReference>
<dbReference type="Gene3D" id="2.60.120.920">
    <property type="match status" value="1"/>
</dbReference>
<keyword evidence="4" id="KW-1185">Reference proteome</keyword>
<evidence type="ECO:0000256" key="1">
    <source>
        <dbReference type="SAM" id="Phobius"/>
    </source>
</evidence>
<dbReference type="InterPro" id="IPR050143">
    <property type="entry name" value="TRIM/RBCC"/>
</dbReference>
<keyword evidence="1" id="KW-0472">Membrane</keyword>
<evidence type="ECO:0000313" key="3">
    <source>
        <dbReference type="EMBL" id="KAI7790257.1"/>
    </source>
</evidence>
<dbReference type="SMART" id="SM00449">
    <property type="entry name" value="SPRY"/>
    <property type="match status" value="1"/>
</dbReference>
<proteinExistence type="predicted"/>
<dbReference type="FunFam" id="2.60.120.920:FF:000004">
    <property type="entry name" value="Butyrophilin subfamily 1 member A1"/>
    <property type="match status" value="1"/>
</dbReference>
<evidence type="ECO:0000259" key="2">
    <source>
        <dbReference type="PROSITE" id="PS50188"/>
    </source>
</evidence>
<dbReference type="InterPro" id="IPR003877">
    <property type="entry name" value="SPRY_dom"/>
</dbReference>
<dbReference type="SMART" id="SM00589">
    <property type="entry name" value="PRY"/>
    <property type="match status" value="1"/>
</dbReference>
<dbReference type="AlphaFoldDB" id="A0A9W7T3Y8"/>
<keyword evidence="1" id="KW-1133">Transmembrane helix</keyword>
<reference evidence="3" key="1">
    <citation type="submission" date="2021-02" db="EMBL/GenBank/DDBJ databases">
        <title>Comparative genomics reveals that relaxation of natural selection precedes convergent phenotypic evolution of cavefish.</title>
        <authorList>
            <person name="Peng Z."/>
        </authorList>
    </citation>
    <scope>NUCLEOTIDE SEQUENCE</scope>
    <source>
        <tissue evidence="3">Muscle</tissue>
    </source>
</reference>
<sequence>MFHSWKSSVISFAVVLSLIAAVLIVVFVYKKRGLQMDHQRINEERETLLLREESTESATSLLRKRAVNVTLDADSAHPRLIVSHDGKQVRCENTEQREENQEEQNNTFDNYLGVVGTEGFSSGCFYYEVQVEGMIEWYVGVARESVSRKGPVSLIPQNGYWTVAKGTFSLWACEDSYVLLSLSVKPARIGVFVDYEEGRVSFYDVKSMTHIYSFNGQSFNEKIYPFVSLGYKLSKNSSPLIFCSDLSPLGDSYKNT</sequence>
<dbReference type="CDD" id="cd13733">
    <property type="entry name" value="SPRY_PRY_C-I_1"/>
    <property type="match status" value="1"/>
</dbReference>
<comment type="caution">
    <text evidence="3">The sequence shown here is derived from an EMBL/GenBank/DDBJ whole genome shotgun (WGS) entry which is preliminary data.</text>
</comment>
<dbReference type="InterPro" id="IPR013320">
    <property type="entry name" value="ConA-like_dom_sf"/>
</dbReference>
<name>A0A9W7T3Y8_TRIRA</name>